<organism evidence="2 3">
    <name type="scientific">Toxocara canis</name>
    <name type="common">Canine roundworm</name>
    <dbReference type="NCBI Taxonomy" id="6265"/>
    <lineage>
        <taxon>Eukaryota</taxon>
        <taxon>Metazoa</taxon>
        <taxon>Ecdysozoa</taxon>
        <taxon>Nematoda</taxon>
        <taxon>Chromadorea</taxon>
        <taxon>Rhabditida</taxon>
        <taxon>Spirurina</taxon>
        <taxon>Ascaridomorpha</taxon>
        <taxon>Ascaridoidea</taxon>
        <taxon>Toxocaridae</taxon>
        <taxon>Toxocara</taxon>
    </lineage>
</organism>
<evidence type="ECO:0000313" key="1">
    <source>
        <dbReference type="EMBL" id="VDM50145.1"/>
    </source>
</evidence>
<evidence type="ECO:0000313" key="3">
    <source>
        <dbReference type="WBParaSite" id="TCNE_0001882801-mRNA-1"/>
    </source>
</evidence>
<dbReference type="Proteomes" id="UP000050794">
    <property type="component" value="Unassembled WGS sequence"/>
</dbReference>
<reference evidence="1 2" key="2">
    <citation type="submission" date="2018-11" db="EMBL/GenBank/DDBJ databases">
        <authorList>
            <consortium name="Pathogen Informatics"/>
        </authorList>
    </citation>
    <scope>NUCLEOTIDE SEQUENCE [LARGE SCALE GENOMIC DNA]</scope>
</reference>
<dbReference type="EMBL" id="UYWY01026006">
    <property type="protein sequence ID" value="VDM50145.1"/>
    <property type="molecule type" value="Genomic_DNA"/>
</dbReference>
<sequence>MAIGAILGHLRGISPVVFVLMQSSHRGEEHVVEAGRLNAQRLKAFQLAFPTDLAWSAFCPLCPLSKEITAGDGD</sequence>
<dbReference type="WBParaSite" id="TCNE_0001882801-mRNA-1">
    <property type="protein sequence ID" value="TCNE_0001882801-mRNA-1"/>
    <property type="gene ID" value="TCNE_0001882801"/>
</dbReference>
<name>A0A183VDK4_TOXCA</name>
<proteinExistence type="predicted"/>
<accession>A0A183VDK4</accession>
<evidence type="ECO:0000313" key="2">
    <source>
        <dbReference type="Proteomes" id="UP000050794"/>
    </source>
</evidence>
<keyword evidence="2" id="KW-1185">Reference proteome</keyword>
<gene>
    <name evidence="1" type="ORF">TCNE_LOCUS18824</name>
</gene>
<dbReference type="AlphaFoldDB" id="A0A183VDK4"/>
<reference evidence="3" key="1">
    <citation type="submission" date="2016-06" db="UniProtKB">
        <authorList>
            <consortium name="WormBaseParasite"/>
        </authorList>
    </citation>
    <scope>IDENTIFICATION</scope>
</reference>
<protein>
    <submittedName>
        <fullName evidence="3">Oxidoreductase</fullName>
    </submittedName>
</protein>